<dbReference type="Gene3D" id="2.40.50.140">
    <property type="entry name" value="Nucleic acid-binding proteins"/>
    <property type="match status" value="1"/>
</dbReference>
<dbReference type="RefSeq" id="WP_344197600.1">
    <property type="nucleotide sequence ID" value="NZ_BAAAME010000002.1"/>
</dbReference>
<dbReference type="PIRSF" id="PIRSF006910">
    <property type="entry name" value="NA_bind_Rv2694c_prd"/>
    <property type="match status" value="1"/>
</dbReference>
<dbReference type="InterPro" id="IPR016499">
    <property type="entry name" value="NucleicA-bd_Rv2694c_prd"/>
</dbReference>
<comment type="caution">
    <text evidence="1">The sequence shown here is derived from an EMBL/GenBank/DDBJ whole genome shotgun (WGS) entry which is preliminary data.</text>
</comment>
<keyword evidence="2" id="KW-1185">Reference proteome</keyword>
<organism evidence="1 2">
    <name type="scientific">Aeromicrobium alkaliterrae</name>
    <dbReference type="NCBI Taxonomy" id="302168"/>
    <lineage>
        <taxon>Bacteria</taxon>
        <taxon>Bacillati</taxon>
        <taxon>Actinomycetota</taxon>
        <taxon>Actinomycetes</taxon>
        <taxon>Propionibacteriales</taxon>
        <taxon>Nocardioidaceae</taxon>
        <taxon>Aeromicrobium</taxon>
    </lineage>
</organism>
<accession>A0ABN2JI97</accession>
<reference evidence="1 2" key="1">
    <citation type="journal article" date="2019" name="Int. J. Syst. Evol. Microbiol.">
        <title>The Global Catalogue of Microorganisms (GCM) 10K type strain sequencing project: providing services to taxonomists for standard genome sequencing and annotation.</title>
        <authorList>
            <consortium name="The Broad Institute Genomics Platform"/>
            <consortium name="The Broad Institute Genome Sequencing Center for Infectious Disease"/>
            <person name="Wu L."/>
            <person name="Ma J."/>
        </authorList>
    </citation>
    <scope>NUCLEOTIDE SEQUENCE [LARGE SCALE GENOMIC DNA]</scope>
    <source>
        <strain evidence="1 2">JCM 13518</strain>
    </source>
</reference>
<sequence length="117" mass="12826">MPGLVSRALERFSTEHRDAAELRDDAVRSGCCQMADAVPREQVVIHGVLRSVTQRASDDVTTLEAEIYDGSDNVTLVWLGRRRITGIAAGRSLTARGRIGTRAGRKVLYNPAYELDA</sequence>
<name>A0ABN2JI97_9ACTN</name>
<dbReference type="CDD" id="cd04488">
    <property type="entry name" value="RecG_wedge_OBF"/>
    <property type="match status" value="1"/>
</dbReference>
<protein>
    <submittedName>
        <fullName evidence="1">OB-fold nucleic acid binding domain-containing protein</fullName>
    </submittedName>
</protein>
<evidence type="ECO:0000313" key="2">
    <source>
        <dbReference type="Proteomes" id="UP001501057"/>
    </source>
</evidence>
<gene>
    <name evidence="1" type="ORF">GCM10009710_06030</name>
</gene>
<dbReference type="InterPro" id="IPR012340">
    <property type="entry name" value="NA-bd_OB-fold"/>
</dbReference>
<dbReference type="EMBL" id="BAAAME010000002">
    <property type="protein sequence ID" value="GAA1728181.1"/>
    <property type="molecule type" value="Genomic_DNA"/>
</dbReference>
<dbReference type="Proteomes" id="UP001501057">
    <property type="component" value="Unassembled WGS sequence"/>
</dbReference>
<evidence type="ECO:0000313" key="1">
    <source>
        <dbReference type="EMBL" id="GAA1728181.1"/>
    </source>
</evidence>
<proteinExistence type="predicted"/>